<evidence type="ECO:0000313" key="7">
    <source>
        <dbReference type="EMBL" id="TVO75989.1"/>
    </source>
</evidence>
<dbReference type="GO" id="GO:0009279">
    <property type="term" value="C:cell outer membrane"/>
    <property type="evidence" value="ECO:0007669"/>
    <property type="project" value="UniProtKB-SubCell"/>
</dbReference>
<evidence type="ECO:0000256" key="1">
    <source>
        <dbReference type="ARBA" id="ARBA00004442"/>
    </source>
</evidence>
<dbReference type="InterPro" id="IPR010583">
    <property type="entry name" value="MipA"/>
</dbReference>
<feature type="chain" id="PRO_5022246417" evidence="6">
    <location>
        <begin position="26"/>
        <end position="277"/>
    </location>
</feature>
<evidence type="ECO:0000256" key="5">
    <source>
        <dbReference type="ARBA" id="ARBA00023237"/>
    </source>
</evidence>
<dbReference type="AlphaFoldDB" id="A0A557SEY7"/>
<gene>
    <name evidence="7" type="ORF">FHP89_10980</name>
</gene>
<comment type="subcellular location">
    <subcellularLocation>
        <location evidence="1">Cell outer membrane</location>
    </subcellularLocation>
</comment>
<keyword evidence="3 6" id="KW-0732">Signal</keyword>
<evidence type="ECO:0000313" key="8">
    <source>
        <dbReference type="Proteomes" id="UP000318349"/>
    </source>
</evidence>
<protein>
    <submittedName>
        <fullName evidence="7">MipA/OmpV family protein</fullName>
    </submittedName>
</protein>
<proteinExistence type="inferred from homology"/>
<keyword evidence="5" id="KW-0998">Cell outer membrane</keyword>
<reference evidence="7 8" key="1">
    <citation type="submission" date="2019-07" db="EMBL/GenBank/DDBJ databases">
        <title>The pathways for chlorine oxyanion respiration interact through the shared metabolite chlorate.</title>
        <authorList>
            <person name="Barnum T.P."/>
            <person name="Cheng Y."/>
            <person name="Hill K.A."/>
            <person name="Lucas L.N."/>
            <person name="Carlson H.K."/>
            <person name="Coates J.D."/>
        </authorList>
    </citation>
    <scope>NUCLEOTIDE SEQUENCE [LARGE SCALE GENOMIC DNA]</scope>
    <source>
        <strain evidence="7 8">SFB-1</strain>
    </source>
</reference>
<evidence type="ECO:0000256" key="6">
    <source>
        <dbReference type="SAM" id="SignalP"/>
    </source>
</evidence>
<dbReference type="PANTHER" id="PTHR38776:SF1">
    <property type="entry name" value="MLTA-INTERACTING PROTEIN-RELATED"/>
    <property type="match status" value="1"/>
</dbReference>
<comment type="caution">
    <text evidence="7">The sequence shown here is derived from an EMBL/GenBank/DDBJ whole genome shotgun (WGS) entry which is preliminary data.</text>
</comment>
<sequence>MSDPFRLIRAATLPLALLLSASAAAADEPLWEFGAGVGLLSIPDYRGSDQRQSYALPIPYLVYRGEFLKIDRDKVRGVFYQDAHTEWDISLAASVPVKSDDNRARRDMPDLDPTVEIGPQWSYKHRQSWGDITLRLPLRKVLAVDIPGVRDVGTVFTPTLAIDRDNHPWPGWHASVSTGPIFGDKDYFAYYYKVDDRYATADRPAWNAKSGYGGWQLTLTLAKRFKKLWVGGFLRADHLGGASFEDSPLVRQQTSWTGGVGISWIFLESAQRVPTSR</sequence>
<evidence type="ECO:0000256" key="3">
    <source>
        <dbReference type="ARBA" id="ARBA00022729"/>
    </source>
</evidence>
<name>A0A557SEY7_9RHOO</name>
<feature type="signal peptide" evidence="6">
    <location>
        <begin position="1"/>
        <end position="25"/>
    </location>
</feature>
<keyword evidence="4" id="KW-0472">Membrane</keyword>
<organism evidence="7 8">
    <name type="scientific">Denitromonas halophila</name>
    <dbReference type="NCBI Taxonomy" id="1629404"/>
    <lineage>
        <taxon>Bacteria</taxon>
        <taxon>Pseudomonadati</taxon>
        <taxon>Pseudomonadota</taxon>
        <taxon>Betaproteobacteria</taxon>
        <taxon>Rhodocyclales</taxon>
        <taxon>Zoogloeaceae</taxon>
        <taxon>Denitromonas</taxon>
    </lineage>
</organism>
<dbReference type="EMBL" id="VMNI01000010">
    <property type="protein sequence ID" value="TVO75989.1"/>
    <property type="molecule type" value="Genomic_DNA"/>
</dbReference>
<comment type="similarity">
    <text evidence="2">Belongs to the MipA/OmpV family.</text>
</comment>
<accession>A0A557SEY7</accession>
<dbReference type="Proteomes" id="UP000318349">
    <property type="component" value="Unassembled WGS sequence"/>
</dbReference>
<evidence type="ECO:0000256" key="2">
    <source>
        <dbReference type="ARBA" id="ARBA00005722"/>
    </source>
</evidence>
<dbReference type="PANTHER" id="PTHR38776">
    <property type="entry name" value="MLTA-INTERACTING PROTEIN-RELATED"/>
    <property type="match status" value="1"/>
</dbReference>
<dbReference type="Pfam" id="PF06629">
    <property type="entry name" value="MipA"/>
    <property type="match status" value="1"/>
</dbReference>
<evidence type="ECO:0000256" key="4">
    <source>
        <dbReference type="ARBA" id="ARBA00023136"/>
    </source>
</evidence>